<dbReference type="InterPro" id="IPR010710">
    <property type="entry name" value="DUF1289"/>
</dbReference>
<dbReference type="PANTHER" id="PTHR35175">
    <property type="entry name" value="DUF1289 DOMAIN-CONTAINING PROTEIN"/>
    <property type="match status" value="1"/>
</dbReference>
<organism evidence="1 2">
    <name type="scientific">Sphingobium fuliginis ATCC 27551</name>
    <dbReference type="NCBI Taxonomy" id="1208342"/>
    <lineage>
        <taxon>Bacteria</taxon>
        <taxon>Pseudomonadati</taxon>
        <taxon>Pseudomonadota</taxon>
        <taxon>Alphaproteobacteria</taxon>
        <taxon>Sphingomonadales</taxon>
        <taxon>Sphingomonadaceae</taxon>
        <taxon>Sphingobium</taxon>
    </lineage>
</organism>
<reference evidence="1 2" key="1">
    <citation type="submission" date="2019-06" db="EMBL/GenBank/DDBJ databases">
        <title>Genome organization and adaptive potential of archetypical organophosphate degarding Sphingobium fuliginis ATCC 27551.</title>
        <authorList>
            <person name="Sarwar A."/>
            <person name="Parthasarathy S."/>
            <person name="Singh C."/>
            <person name="Siddavattam D."/>
        </authorList>
    </citation>
    <scope>NUCLEOTIDE SEQUENCE [LARGE SCALE GENOMIC DNA]</scope>
    <source>
        <strain evidence="1 2">ATCC 27551</strain>
    </source>
</reference>
<name>A0A5B8CAA8_SPHSA</name>
<evidence type="ECO:0000313" key="1">
    <source>
        <dbReference type="EMBL" id="QDC36073.1"/>
    </source>
</evidence>
<evidence type="ECO:0000313" key="2">
    <source>
        <dbReference type="Proteomes" id="UP000311469"/>
    </source>
</evidence>
<accession>A0A5B8CAA8</accession>
<gene>
    <name evidence="1" type="ORF">FIL70_01225</name>
</gene>
<protein>
    <submittedName>
        <fullName evidence="1">DUF1289 domain-containing protein</fullName>
    </submittedName>
</protein>
<dbReference type="Pfam" id="PF06945">
    <property type="entry name" value="DUF1289"/>
    <property type="match status" value="1"/>
</dbReference>
<dbReference type="KEGG" id="sufl:FIL70_01225"/>
<dbReference type="Proteomes" id="UP000311469">
    <property type="component" value="Chromosome cSF1"/>
</dbReference>
<sequence length="56" mass="6276">MARTPMESPCVNICKLDKAGRICTGCGRTTDEIRRWAGMSKAQRRAIMERLKGFSS</sequence>
<dbReference type="EMBL" id="CP041016">
    <property type="protein sequence ID" value="QDC36073.1"/>
    <property type="molecule type" value="Genomic_DNA"/>
</dbReference>
<dbReference type="AlphaFoldDB" id="A0A5B8CAA8"/>
<proteinExistence type="predicted"/>
<dbReference type="PANTHER" id="PTHR35175:SF2">
    <property type="entry name" value="DUF1289 DOMAIN-CONTAINING PROTEIN"/>
    <property type="match status" value="1"/>
</dbReference>